<dbReference type="SMART" id="SM00248">
    <property type="entry name" value="ANK"/>
    <property type="match status" value="7"/>
</dbReference>
<organism evidence="1 2">
    <name type="scientific">Giardia intestinalis</name>
    <name type="common">Giardia lamblia</name>
    <dbReference type="NCBI Taxonomy" id="5741"/>
    <lineage>
        <taxon>Eukaryota</taxon>
        <taxon>Metamonada</taxon>
        <taxon>Diplomonadida</taxon>
        <taxon>Hexamitidae</taxon>
        <taxon>Giardiinae</taxon>
        <taxon>Giardia</taxon>
    </lineage>
</organism>
<proteinExistence type="predicted"/>
<reference evidence="1 2" key="2">
    <citation type="journal article" date="2013" name="Genome Biol. Evol.">
        <title>Genome sequencing of Giardia lamblia genotypes A2 and B isolates (DH and GS) and comparative analysis with the genomes of genotypes A1 and E (WB and Pig).</title>
        <authorList>
            <person name="Adam R.D."/>
            <person name="Dahlstrom E.W."/>
            <person name="Martens C.A."/>
            <person name="Bruno D.P."/>
            <person name="Barbian K.D."/>
            <person name="Ricklefs S.M."/>
            <person name="Hernandez M.M."/>
            <person name="Narla N.P."/>
            <person name="Patel R.B."/>
            <person name="Porcella S.F."/>
            <person name="Nash T.E."/>
        </authorList>
    </citation>
    <scope>NUCLEOTIDE SEQUENCE [LARGE SCALE GENOMIC DNA]</scope>
    <source>
        <strain evidence="1 2">GS</strain>
    </source>
</reference>
<evidence type="ECO:0000313" key="2">
    <source>
        <dbReference type="Proteomes" id="UP000018040"/>
    </source>
</evidence>
<reference evidence="2" key="1">
    <citation type="submission" date="2012-02" db="EMBL/GenBank/DDBJ databases">
        <title>Genome sequencing of Giardia lamblia Genotypes A2 and B isolates (DH and GS) and comparative analysis with the genomes of Genotypes A1 and E (WB and Pig).</title>
        <authorList>
            <person name="Adam R."/>
            <person name="Dahlstrom E."/>
            <person name="Martens C."/>
            <person name="Bruno D."/>
            <person name="Barbian K."/>
            <person name="Porcella S.F."/>
            <person name="Nash T."/>
        </authorList>
    </citation>
    <scope>NUCLEOTIDE SEQUENCE</scope>
    <source>
        <strain evidence="2">GS</strain>
    </source>
</reference>
<keyword evidence="1" id="KW-0645">Protease</keyword>
<dbReference type="VEuPathDB" id="GiardiaDB:GL50581_3209"/>
<comment type="caution">
    <text evidence="1">The sequence shown here is derived from an EMBL/GenBank/DDBJ whole genome shotgun (WGS) entry which is preliminary data.</text>
</comment>
<dbReference type="Proteomes" id="UP000018040">
    <property type="component" value="Unassembled WGS sequence"/>
</dbReference>
<dbReference type="OrthoDB" id="10257049at2759"/>
<protein>
    <submittedName>
        <fullName evidence="1">Atp-dependent protease subunit</fullName>
    </submittedName>
</protein>
<dbReference type="PANTHER" id="PTHR24120:SF4">
    <property type="entry name" value="GH07239P"/>
    <property type="match status" value="1"/>
</dbReference>
<dbReference type="GO" id="GO:0006508">
    <property type="term" value="P:proteolysis"/>
    <property type="evidence" value="ECO:0007669"/>
    <property type="project" value="UniProtKB-KW"/>
</dbReference>
<name>V6TQ71_GIAIN</name>
<evidence type="ECO:0000313" key="1">
    <source>
        <dbReference type="EMBL" id="ESU40507.1"/>
    </source>
</evidence>
<dbReference type="VEuPathDB" id="GiardiaDB:GL50803_0061420"/>
<dbReference type="VEuPathDB" id="GiardiaDB:GL50803_0030354"/>
<dbReference type="Gene3D" id="1.25.40.20">
    <property type="entry name" value="Ankyrin repeat-containing domain"/>
    <property type="match status" value="1"/>
</dbReference>
<dbReference type="VEuPathDB" id="GiardiaDB:QR46_4795"/>
<dbReference type="SUPFAM" id="SSF48403">
    <property type="entry name" value="Ankyrin repeat"/>
    <property type="match status" value="1"/>
</dbReference>
<sequence length="413" mass="45669">MPSFSRYCNLEDAKEHFVDEWRPDLSAIEDAFVKMVLEKIFVLDSIERPTAGDIAFLLQTLNISTNELSARDPVSGEGRRSYIISDSSSSKISFSWTPFVRAITDGDIKAVKRHLSKKGGKNARGDLALMVTANVGHRDVVELLDPTDKSGVTALMRTAERGDVVVARALMTKQKKLRDSDGKTALIHAAQRGCKEAVRVLLEHEKGMKDNQSHSALYHALKTGHMETAKIVLPHEDPTDENGVTALMRAAARGDAEMVELLAPLQKGAKDKDGTTAFAHALKNKHEGIATVLRKHEAPSRTPLMCAAVTGDVETARRHLSGKDKKNSDGETALMLSAKVGNEGIVNLLDSTNSPADSREHASFSWLTDRYYMDTLMTIYPFERNGLQSLFKVEKQQDVLKQRDGTYTKEPRR</sequence>
<dbReference type="EMBL" id="AHHH01000212">
    <property type="protein sequence ID" value="ESU40507.1"/>
    <property type="molecule type" value="Genomic_DNA"/>
</dbReference>
<dbReference type="InterPro" id="IPR036770">
    <property type="entry name" value="Ankyrin_rpt-contain_sf"/>
</dbReference>
<gene>
    <name evidence="1" type="ORF">GSB_155031</name>
</gene>
<accession>V6TQ71</accession>
<dbReference type="AlphaFoldDB" id="V6TQ71"/>
<keyword evidence="1" id="KW-0378">Hydrolase</keyword>
<dbReference type="VEuPathDB" id="GiardiaDB:DHA2_150701"/>
<dbReference type="InterPro" id="IPR002110">
    <property type="entry name" value="Ankyrin_rpt"/>
</dbReference>
<dbReference type="Pfam" id="PF12796">
    <property type="entry name" value="Ank_2"/>
    <property type="match status" value="3"/>
</dbReference>
<dbReference type="PANTHER" id="PTHR24120">
    <property type="entry name" value="GH07239P"/>
    <property type="match status" value="1"/>
</dbReference>
<dbReference type="GO" id="GO:0008233">
    <property type="term" value="F:peptidase activity"/>
    <property type="evidence" value="ECO:0007669"/>
    <property type="project" value="UniProtKB-KW"/>
</dbReference>